<proteinExistence type="predicted"/>
<keyword evidence="3" id="KW-1185">Reference proteome</keyword>
<keyword evidence="1" id="KW-0812">Transmembrane</keyword>
<dbReference type="AlphaFoldDB" id="A0A368F8A5"/>
<evidence type="ECO:0000313" key="2">
    <source>
        <dbReference type="EMBL" id="RCN27798.1"/>
    </source>
</evidence>
<feature type="transmembrane region" description="Helical" evidence="1">
    <location>
        <begin position="76"/>
        <end position="94"/>
    </location>
</feature>
<protein>
    <submittedName>
        <fullName evidence="2">Uncharacterized protein</fullName>
    </submittedName>
</protein>
<reference evidence="2 3" key="1">
    <citation type="submission" date="2014-10" db="EMBL/GenBank/DDBJ databases">
        <title>Draft genome of the hookworm Ancylostoma caninum.</title>
        <authorList>
            <person name="Mitreva M."/>
        </authorList>
    </citation>
    <scope>NUCLEOTIDE SEQUENCE [LARGE SCALE GENOMIC DNA]</scope>
    <source>
        <strain evidence="2 3">Baltimore</strain>
    </source>
</reference>
<comment type="caution">
    <text evidence="2">The sequence shown here is derived from an EMBL/GenBank/DDBJ whole genome shotgun (WGS) entry which is preliminary data.</text>
</comment>
<organism evidence="2 3">
    <name type="scientific">Ancylostoma caninum</name>
    <name type="common">Dog hookworm</name>
    <dbReference type="NCBI Taxonomy" id="29170"/>
    <lineage>
        <taxon>Eukaryota</taxon>
        <taxon>Metazoa</taxon>
        <taxon>Ecdysozoa</taxon>
        <taxon>Nematoda</taxon>
        <taxon>Chromadorea</taxon>
        <taxon>Rhabditida</taxon>
        <taxon>Rhabditina</taxon>
        <taxon>Rhabditomorpha</taxon>
        <taxon>Strongyloidea</taxon>
        <taxon>Ancylostomatidae</taxon>
        <taxon>Ancylostomatinae</taxon>
        <taxon>Ancylostoma</taxon>
    </lineage>
</organism>
<evidence type="ECO:0000313" key="3">
    <source>
        <dbReference type="Proteomes" id="UP000252519"/>
    </source>
</evidence>
<sequence>MDLWPLPRVNGRSANRTCGKAYKEHYVMYVPTSSMRLMENGCLTIESRNERGKRVKGLQRMIPLTRRTSRLQSLRLISNSMHIACFLLYLSPHWQLIFSY</sequence>
<gene>
    <name evidence="2" type="ORF">ANCCAN_26465</name>
</gene>
<keyword evidence="1" id="KW-1133">Transmembrane helix</keyword>
<dbReference type="EMBL" id="JOJR01003484">
    <property type="protein sequence ID" value="RCN27798.1"/>
    <property type="molecule type" value="Genomic_DNA"/>
</dbReference>
<name>A0A368F8A5_ANCCA</name>
<dbReference type="Proteomes" id="UP000252519">
    <property type="component" value="Unassembled WGS sequence"/>
</dbReference>
<keyword evidence="1" id="KW-0472">Membrane</keyword>
<evidence type="ECO:0000256" key="1">
    <source>
        <dbReference type="SAM" id="Phobius"/>
    </source>
</evidence>
<accession>A0A368F8A5</accession>